<evidence type="ECO:0000259" key="3">
    <source>
        <dbReference type="Pfam" id="PF13359"/>
    </source>
</evidence>
<comment type="cofactor">
    <cofactor evidence="1">
        <name>a divalent metal cation</name>
        <dbReference type="ChEBI" id="CHEBI:60240"/>
    </cofactor>
</comment>
<keyword evidence="2" id="KW-0479">Metal-binding</keyword>
<dbReference type="InterPro" id="IPR027806">
    <property type="entry name" value="HARBI1_dom"/>
</dbReference>
<dbReference type="OrthoDB" id="465276at2"/>
<dbReference type="EMBL" id="CP001287">
    <property type="protein sequence ID" value="ACK66880.1"/>
    <property type="molecule type" value="Genomic_DNA"/>
</dbReference>
<evidence type="ECO:0000256" key="2">
    <source>
        <dbReference type="ARBA" id="ARBA00022723"/>
    </source>
</evidence>
<dbReference type="PANTHER" id="PTHR23080">
    <property type="entry name" value="THAP DOMAIN PROTEIN"/>
    <property type="match status" value="1"/>
</dbReference>
<protein>
    <submittedName>
        <fullName evidence="5">Transposase IS4 family protein</fullName>
    </submittedName>
</protein>
<name>B7JV28_RIPO1</name>
<gene>
    <name evidence="5" type="ordered locus">PCC8801_2882</name>
</gene>
<dbReference type="GO" id="GO:0046872">
    <property type="term" value="F:metal ion binding"/>
    <property type="evidence" value="ECO:0007669"/>
    <property type="project" value="UniProtKB-KW"/>
</dbReference>
<dbReference type="Pfam" id="PF13359">
    <property type="entry name" value="DDE_Tnp_4"/>
    <property type="match status" value="1"/>
</dbReference>
<dbReference type="HOGENOM" id="CLU_073820_4_0_3"/>
<organism evidence="5 6">
    <name type="scientific">Rippkaea orientalis (strain PCC 8801 / RF-1)</name>
    <name type="common">Cyanothece sp. (strain PCC 8801)</name>
    <dbReference type="NCBI Taxonomy" id="41431"/>
    <lineage>
        <taxon>Bacteria</taxon>
        <taxon>Bacillati</taxon>
        <taxon>Cyanobacteriota</taxon>
        <taxon>Cyanophyceae</taxon>
        <taxon>Oscillatoriophycideae</taxon>
        <taxon>Chroococcales</taxon>
        <taxon>Aphanothecaceae</taxon>
        <taxon>Rippkaea</taxon>
        <taxon>Rippkaea orientalis</taxon>
    </lineage>
</organism>
<dbReference type="PANTHER" id="PTHR23080:SF141">
    <property type="entry name" value="TRANSPOSASE HELIX-TURN-HELIX DOMAIN-CONTAINING PROTEIN"/>
    <property type="match status" value="1"/>
</dbReference>
<evidence type="ECO:0000259" key="4">
    <source>
        <dbReference type="Pfam" id="PF13613"/>
    </source>
</evidence>
<dbReference type="Proteomes" id="UP000008204">
    <property type="component" value="Chromosome"/>
</dbReference>
<dbReference type="Pfam" id="PF13613">
    <property type="entry name" value="HTH_Tnp_4"/>
    <property type="match status" value="1"/>
</dbReference>
<reference evidence="6" key="1">
    <citation type="journal article" date="2011" name="MBio">
        <title>Novel metabolic attributes of the genus Cyanothece, comprising a group of unicellular nitrogen-fixing Cyanobacteria.</title>
        <authorList>
            <person name="Bandyopadhyay A."/>
            <person name="Elvitigala T."/>
            <person name="Welsh E."/>
            <person name="Stockel J."/>
            <person name="Liberton M."/>
            <person name="Min H."/>
            <person name="Sherman L.A."/>
            <person name="Pakrasi H.B."/>
        </authorList>
    </citation>
    <scope>NUCLEOTIDE SEQUENCE [LARGE SCALE GENOMIC DNA]</scope>
    <source>
        <strain evidence="6">PCC 8801</strain>
    </source>
</reference>
<accession>B7JV28</accession>
<feature type="domain" description="Transposase Helix-turn-helix" evidence="4">
    <location>
        <begin position="62"/>
        <end position="113"/>
    </location>
</feature>
<dbReference type="AlphaFoldDB" id="B7JV28"/>
<dbReference type="RefSeq" id="WP_012596146.1">
    <property type="nucleotide sequence ID" value="NC_011726.1"/>
</dbReference>
<sequence length="330" mass="38372">MESYTWGHIHKYPKQTKRLLGIDYQQLEQLIALGKLLHQENKEKIEKTKIRINQPGSGTYSKLSEEEQIVLMLVYLRHNISFQILGLLFQVSESTAHNIFSYWQKLFEGELPPSLLEQVKKFQEEEEIIQEQLTDYELIVDSSEQPIERPSDCQEQKKYYSGKQQRHTLKNQFIVLPKAQDIIDVVIGKPGPMSDIKICRQTLSKFDVQQTFSGDKAYIGETQIKTPYKKPKKGELTESQKKENKALSSNRIFVEHLIRVVKVFKVVQERFRLQKSRYKSVLLTVCGLVRLRIGSLILRIIESEKSGEVIDVKMSHSFISKLDFVSLNPD</sequence>
<evidence type="ECO:0000256" key="1">
    <source>
        <dbReference type="ARBA" id="ARBA00001968"/>
    </source>
</evidence>
<evidence type="ECO:0000313" key="5">
    <source>
        <dbReference type="EMBL" id="ACK66880.1"/>
    </source>
</evidence>
<proteinExistence type="predicted"/>
<dbReference type="KEGG" id="cyp:PCC8801_2882"/>
<evidence type="ECO:0000313" key="6">
    <source>
        <dbReference type="Proteomes" id="UP000008204"/>
    </source>
</evidence>
<dbReference type="InterPro" id="IPR027805">
    <property type="entry name" value="Transposase_HTH_dom"/>
</dbReference>
<feature type="domain" description="DDE Tnp4" evidence="3">
    <location>
        <begin position="140"/>
        <end position="289"/>
    </location>
</feature>
<keyword evidence="6" id="KW-1185">Reference proteome</keyword>
<dbReference type="STRING" id="41431.PCC8801_2882"/>
<dbReference type="eggNOG" id="ENOG502ZAHV">
    <property type="taxonomic scope" value="Bacteria"/>
</dbReference>